<dbReference type="CDD" id="cd07989">
    <property type="entry name" value="LPLAT_AGPAT-like"/>
    <property type="match status" value="1"/>
</dbReference>
<feature type="domain" description="Phospholipid/glycerol acyltransferase" evidence="3">
    <location>
        <begin position="53"/>
        <end position="167"/>
    </location>
</feature>
<comment type="caution">
    <text evidence="4">The sequence shown here is derived from an EMBL/GenBank/DDBJ whole genome shotgun (WGS) entry which is preliminary data.</text>
</comment>
<evidence type="ECO:0000259" key="3">
    <source>
        <dbReference type="SMART" id="SM00563"/>
    </source>
</evidence>
<dbReference type="PANTHER" id="PTHR10434">
    <property type="entry name" value="1-ACYL-SN-GLYCEROL-3-PHOSPHATE ACYLTRANSFERASE"/>
    <property type="match status" value="1"/>
</dbReference>
<dbReference type="EMBL" id="VIFX01000022">
    <property type="protein sequence ID" value="TQR85229.1"/>
    <property type="molecule type" value="Genomic_DNA"/>
</dbReference>
<dbReference type="SUPFAM" id="SSF69593">
    <property type="entry name" value="Glycerol-3-phosphate (1)-acyltransferase"/>
    <property type="match status" value="1"/>
</dbReference>
<keyword evidence="2 4" id="KW-0012">Acyltransferase</keyword>
<protein>
    <submittedName>
        <fullName evidence="4">1-acyl-sn-glycerol-3-phosphate acyltransferase</fullName>
    </submittedName>
</protein>
<dbReference type="GO" id="GO:0005886">
    <property type="term" value="C:plasma membrane"/>
    <property type="evidence" value="ECO:0007669"/>
    <property type="project" value="TreeGrafter"/>
</dbReference>
<proteinExistence type="predicted"/>
<evidence type="ECO:0000313" key="5">
    <source>
        <dbReference type="Proteomes" id="UP000315759"/>
    </source>
</evidence>
<evidence type="ECO:0000313" key="4">
    <source>
        <dbReference type="EMBL" id="TQR85229.1"/>
    </source>
</evidence>
<dbReference type="InterPro" id="IPR002123">
    <property type="entry name" value="Plipid/glycerol_acylTrfase"/>
</dbReference>
<dbReference type="AlphaFoldDB" id="A0A544VZ12"/>
<gene>
    <name evidence="4" type="ORF">D8S82_17580</name>
</gene>
<accession>A0A544VZ12</accession>
<dbReference type="SMART" id="SM00563">
    <property type="entry name" value="PlsC"/>
    <property type="match status" value="1"/>
</dbReference>
<reference evidence="4 5" key="1">
    <citation type="submission" date="2018-10" db="EMBL/GenBank/DDBJ databases">
        <title>Draft genome of Mycobacterium hodleri strain B.</title>
        <authorList>
            <person name="Amande T.J."/>
            <person name="Mcgenity T.J."/>
        </authorList>
    </citation>
    <scope>NUCLEOTIDE SEQUENCE [LARGE SCALE GENOMIC DNA]</scope>
    <source>
        <strain evidence="4 5">B</strain>
    </source>
</reference>
<sequence length="222" mass="24446">MARRLGRRRSRGLGKRAWLVTWSIRLVLWTLGFTRVVKTTIVNADVVPAKGAVLLAANHTSMVDVLFILAALRREAIAMAMAELWKSPLTRWLVEVLGQIPVVRGDSESGKQAMESATQALLDGALVGIFPEQKCVLPGESAPYRPGVAVLSKRTGVPIIPVRLVNANELLPVDKKFPVFGHTVYVIFGEPIHPDDFASVPELLDEVRLRITTLKVPAEMNR</sequence>
<dbReference type="Proteomes" id="UP000315759">
    <property type="component" value="Unassembled WGS sequence"/>
</dbReference>
<dbReference type="GO" id="GO:0006654">
    <property type="term" value="P:phosphatidic acid biosynthetic process"/>
    <property type="evidence" value="ECO:0007669"/>
    <property type="project" value="TreeGrafter"/>
</dbReference>
<evidence type="ECO:0000256" key="1">
    <source>
        <dbReference type="ARBA" id="ARBA00022679"/>
    </source>
</evidence>
<dbReference type="RefSeq" id="WP_142553316.1">
    <property type="nucleotide sequence ID" value="NZ_VIFX01000022.1"/>
</dbReference>
<evidence type="ECO:0000256" key="2">
    <source>
        <dbReference type="ARBA" id="ARBA00023315"/>
    </source>
</evidence>
<name>A0A544VZ12_9MYCO</name>
<dbReference type="Pfam" id="PF01553">
    <property type="entry name" value="Acyltransferase"/>
    <property type="match status" value="1"/>
</dbReference>
<organism evidence="4 5">
    <name type="scientific">Mycolicibacterium hodleri</name>
    <dbReference type="NCBI Taxonomy" id="49897"/>
    <lineage>
        <taxon>Bacteria</taxon>
        <taxon>Bacillati</taxon>
        <taxon>Actinomycetota</taxon>
        <taxon>Actinomycetes</taxon>
        <taxon>Mycobacteriales</taxon>
        <taxon>Mycobacteriaceae</taxon>
        <taxon>Mycolicibacterium</taxon>
    </lineage>
</organism>
<keyword evidence="1 4" id="KW-0808">Transferase</keyword>
<dbReference type="PANTHER" id="PTHR10434:SF11">
    <property type="entry name" value="1-ACYL-SN-GLYCEROL-3-PHOSPHATE ACYLTRANSFERASE"/>
    <property type="match status" value="1"/>
</dbReference>
<keyword evidence="5" id="KW-1185">Reference proteome</keyword>
<dbReference type="GO" id="GO:0003841">
    <property type="term" value="F:1-acylglycerol-3-phosphate O-acyltransferase activity"/>
    <property type="evidence" value="ECO:0007669"/>
    <property type="project" value="TreeGrafter"/>
</dbReference>